<dbReference type="InterPro" id="IPR012171">
    <property type="entry name" value="Fatty_acid_desaturase"/>
</dbReference>
<protein>
    <recommendedName>
        <fullName evidence="2">Fatty acid desaturase domain-containing protein</fullName>
    </recommendedName>
</protein>
<gene>
    <name evidence="3" type="ORF">DLAC_00657</name>
</gene>
<dbReference type="OMA" id="RFVAWPL"/>
<sequence length="268" mass="31375">MGLIMHSFLLVPYHSWRISHAHHHKNSGSMENEVVYIPLTRKEYGLPSKNEDPEGDGPHNIFEDSPIRTMIGIVKMLLLGWPAYVLVNATGRKYPEKWTSHFNPYSLLHTKKQFWDVVLSVVGISVTISFLVYFSNLYGSATVINFYVIPYLFVNAWLVMITYLHHHDPKLPRYREGIWNFQRGALLTIDRSFGILNYFHHNISDTHVVHHLFSTMPHYHAKEATQHIKKLLGKHYFSDNTPIAKALWRSRRDCRFVEDEGDILFFKK</sequence>
<dbReference type="Pfam" id="PF00487">
    <property type="entry name" value="FA_desaturase"/>
    <property type="match status" value="1"/>
</dbReference>
<dbReference type="STRING" id="361077.A0A152AAQ5"/>
<reference evidence="3 4" key="1">
    <citation type="submission" date="2015-12" db="EMBL/GenBank/DDBJ databases">
        <title>Dictyostelia acquired genes for synthesis and detection of signals that induce cell-type specialization by lateral gene transfer from prokaryotes.</title>
        <authorList>
            <person name="Gloeckner G."/>
            <person name="Schaap P."/>
        </authorList>
    </citation>
    <scope>NUCLEOTIDE SEQUENCE [LARGE SCALE GENOMIC DNA]</scope>
    <source>
        <strain evidence="3 4">TK</strain>
    </source>
</reference>
<dbReference type="GO" id="GO:0016491">
    <property type="term" value="F:oxidoreductase activity"/>
    <property type="evidence" value="ECO:0007669"/>
    <property type="project" value="InterPro"/>
</dbReference>
<feature type="transmembrane region" description="Helical" evidence="1">
    <location>
        <begin position="67"/>
        <end position="87"/>
    </location>
</feature>
<keyword evidence="1" id="KW-0472">Membrane</keyword>
<keyword evidence="1" id="KW-1133">Transmembrane helix</keyword>
<dbReference type="InterPro" id="IPR005804">
    <property type="entry name" value="FA_desaturase_dom"/>
</dbReference>
<name>A0A152AAQ5_TIELA</name>
<dbReference type="EMBL" id="LODT01000001">
    <property type="protein sequence ID" value="KYR03157.1"/>
    <property type="molecule type" value="Genomic_DNA"/>
</dbReference>
<feature type="domain" description="Fatty acid desaturase" evidence="2">
    <location>
        <begin position="7"/>
        <end position="238"/>
    </location>
</feature>
<keyword evidence="1" id="KW-0812">Transmembrane</keyword>
<accession>A0A152AAQ5</accession>
<organism evidence="3 4">
    <name type="scientific">Tieghemostelium lacteum</name>
    <name type="common">Slime mold</name>
    <name type="synonym">Dictyostelium lacteum</name>
    <dbReference type="NCBI Taxonomy" id="361077"/>
    <lineage>
        <taxon>Eukaryota</taxon>
        <taxon>Amoebozoa</taxon>
        <taxon>Evosea</taxon>
        <taxon>Eumycetozoa</taxon>
        <taxon>Dictyostelia</taxon>
        <taxon>Dictyosteliales</taxon>
        <taxon>Raperosteliaceae</taxon>
        <taxon>Tieghemostelium</taxon>
    </lineage>
</organism>
<proteinExistence type="predicted"/>
<evidence type="ECO:0000256" key="1">
    <source>
        <dbReference type="SAM" id="Phobius"/>
    </source>
</evidence>
<feature type="transmembrane region" description="Helical" evidence="1">
    <location>
        <begin position="146"/>
        <end position="165"/>
    </location>
</feature>
<dbReference type="InParanoid" id="A0A152AAQ5"/>
<dbReference type="AlphaFoldDB" id="A0A152AAQ5"/>
<evidence type="ECO:0000313" key="3">
    <source>
        <dbReference type="EMBL" id="KYR03157.1"/>
    </source>
</evidence>
<dbReference type="OrthoDB" id="1461976at2759"/>
<dbReference type="GO" id="GO:0006629">
    <property type="term" value="P:lipid metabolic process"/>
    <property type="evidence" value="ECO:0007669"/>
    <property type="project" value="InterPro"/>
</dbReference>
<feature type="transmembrane region" description="Helical" evidence="1">
    <location>
        <begin position="114"/>
        <end position="134"/>
    </location>
</feature>
<keyword evidence="4" id="KW-1185">Reference proteome</keyword>
<dbReference type="PANTHER" id="PTHR32100">
    <property type="entry name" value="OMEGA-6 FATTY ACID DESATURASE, CHLOROPLASTIC"/>
    <property type="match status" value="1"/>
</dbReference>
<evidence type="ECO:0000313" key="4">
    <source>
        <dbReference type="Proteomes" id="UP000076078"/>
    </source>
</evidence>
<comment type="caution">
    <text evidence="3">The sequence shown here is derived from an EMBL/GenBank/DDBJ whole genome shotgun (WGS) entry which is preliminary data.</text>
</comment>
<dbReference type="Proteomes" id="UP000076078">
    <property type="component" value="Unassembled WGS sequence"/>
</dbReference>
<evidence type="ECO:0000259" key="2">
    <source>
        <dbReference type="Pfam" id="PF00487"/>
    </source>
</evidence>